<dbReference type="RefSeq" id="WP_289840843.1">
    <property type="nucleotide sequence ID" value="NZ_CATKSH010000003.1"/>
</dbReference>
<evidence type="ECO:0000256" key="4">
    <source>
        <dbReference type="ARBA" id="ARBA00022825"/>
    </source>
</evidence>
<evidence type="ECO:0000256" key="3">
    <source>
        <dbReference type="ARBA" id="ARBA00022801"/>
    </source>
</evidence>
<dbReference type="AlphaFoldDB" id="A0AA35Y0S6"/>
<dbReference type="InterPro" id="IPR001478">
    <property type="entry name" value="PDZ"/>
</dbReference>
<evidence type="ECO:0000259" key="7">
    <source>
        <dbReference type="PROSITE" id="PS50106"/>
    </source>
</evidence>
<gene>
    <name evidence="8" type="ORF">LMG32879_000743</name>
</gene>
<dbReference type="PANTHER" id="PTHR32060">
    <property type="entry name" value="TAIL-SPECIFIC PROTEASE"/>
    <property type="match status" value="1"/>
</dbReference>
<evidence type="ECO:0000313" key="9">
    <source>
        <dbReference type="Proteomes" id="UP001176960"/>
    </source>
</evidence>
<dbReference type="Gene3D" id="2.30.42.10">
    <property type="match status" value="1"/>
</dbReference>
<dbReference type="SUPFAM" id="SSF50156">
    <property type="entry name" value="PDZ domain-like"/>
    <property type="match status" value="1"/>
</dbReference>
<dbReference type="PANTHER" id="PTHR32060:SF30">
    <property type="entry name" value="CARBOXY-TERMINAL PROCESSING PROTEASE CTPA"/>
    <property type="match status" value="1"/>
</dbReference>
<dbReference type="PROSITE" id="PS50106">
    <property type="entry name" value="PDZ"/>
    <property type="match status" value="1"/>
</dbReference>
<accession>A0AA35Y0S6</accession>
<dbReference type="InterPro" id="IPR041489">
    <property type="entry name" value="PDZ_6"/>
</dbReference>
<feature type="compositionally biased region" description="Polar residues" evidence="5">
    <location>
        <begin position="60"/>
        <end position="72"/>
    </location>
</feature>
<feature type="chain" id="PRO_5041342551" evidence="6">
    <location>
        <begin position="22"/>
        <end position="567"/>
    </location>
</feature>
<feature type="region of interest" description="Disordered" evidence="5">
    <location>
        <begin position="45"/>
        <end position="72"/>
    </location>
</feature>
<dbReference type="Gene3D" id="3.30.750.44">
    <property type="match status" value="1"/>
</dbReference>
<comment type="caution">
    <text evidence="8">The sequence shown here is derived from an EMBL/GenBank/DDBJ whole genome shotgun (WGS) entry which is preliminary data.</text>
</comment>
<dbReference type="Gene3D" id="3.90.226.10">
    <property type="entry name" value="2-enoyl-CoA Hydratase, Chain A, domain 1"/>
    <property type="match status" value="1"/>
</dbReference>
<comment type="similarity">
    <text evidence="1">Belongs to the peptidase S41A family.</text>
</comment>
<dbReference type="InterPro" id="IPR029045">
    <property type="entry name" value="ClpP/crotonase-like_dom_sf"/>
</dbReference>
<dbReference type="InterPro" id="IPR005151">
    <property type="entry name" value="Tail-specific_protease"/>
</dbReference>
<feature type="domain" description="PDZ" evidence="7">
    <location>
        <begin position="209"/>
        <end position="276"/>
    </location>
</feature>
<organism evidence="8 9">
    <name type="scientific">Brytella acorum</name>
    <dbReference type="NCBI Taxonomy" id="2959299"/>
    <lineage>
        <taxon>Bacteria</taxon>
        <taxon>Pseudomonadati</taxon>
        <taxon>Pseudomonadota</taxon>
        <taxon>Alphaproteobacteria</taxon>
        <taxon>Acetobacterales</taxon>
        <taxon>Acetobacteraceae</taxon>
        <taxon>Brytella</taxon>
    </lineage>
</organism>
<feature type="signal peptide" evidence="6">
    <location>
        <begin position="1"/>
        <end position="21"/>
    </location>
</feature>
<dbReference type="InterPro" id="IPR004447">
    <property type="entry name" value="Peptidase_S41A"/>
</dbReference>
<keyword evidence="2" id="KW-0645">Protease</keyword>
<dbReference type="GO" id="GO:0007165">
    <property type="term" value="P:signal transduction"/>
    <property type="evidence" value="ECO:0007669"/>
    <property type="project" value="TreeGrafter"/>
</dbReference>
<keyword evidence="3" id="KW-0378">Hydrolase</keyword>
<evidence type="ECO:0000256" key="5">
    <source>
        <dbReference type="SAM" id="MobiDB-lite"/>
    </source>
</evidence>
<dbReference type="Pfam" id="PF03572">
    <property type="entry name" value="Peptidase_S41"/>
    <property type="match status" value="1"/>
</dbReference>
<dbReference type="Proteomes" id="UP001176960">
    <property type="component" value="Unassembled WGS sequence"/>
</dbReference>
<dbReference type="SMART" id="SM00245">
    <property type="entry name" value="TSPc"/>
    <property type="match status" value="1"/>
</dbReference>
<dbReference type="SMART" id="SM00228">
    <property type="entry name" value="PDZ"/>
    <property type="match status" value="1"/>
</dbReference>
<proteinExistence type="inferred from homology"/>
<dbReference type="GO" id="GO:0004175">
    <property type="term" value="F:endopeptidase activity"/>
    <property type="evidence" value="ECO:0007669"/>
    <property type="project" value="TreeGrafter"/>
</dbReference>
<dbReference type="InterPro" id="IPR036034">
    <property type="entry name" value="PDZ_sf"/>
</dbReference>
<evidence type="ECO:0000313" key="8">
    <source>
        <dbReference type="EMBL" id="CAI9119917.1"/>
    </source>
</evidence>
<dbReference type="GO" id="GO:0006508">
    <property type="term" value="P:proteolysis"/>
    <property type="evidence" value="ECO:0007669"/>
    <property type="project" value="UniProtKB-KW"/>
</dbReference>
<name>A0AA35Y0S6_9PROT</name>
<dbReference type="GO" id="GO:0030288">
    <property type="term" value="C:outer membrane-bounded periplasmic space"/>
    <property type="evidence" value="ECO:0007669"/>
    <property type="project" value="TreeGrafter"/>
</dbReference>
<dbReference type="GO" id="GO:0008236">
    <property type="term" value="F:serine-type peptidase activity"/>
    <property type="evidence" value="ECO:0007669"/>
    <property type="project" value="UniProtKB-KW"/>
</dbReference>
<dbReference type="EMBL" id="CATKSH010000003">
    <property type="protein sequence ID" value="CAI9119917.1"/>
    <property type="molecule type" value="Genomic_DNA"/>
</dbReference>
<keyword evidence="4" id="KW-0720">Serine protease</keyword>
<dbReference type="SUPFAM" id="SSF52096">
    <property type="entry name" value="ClpP/crotonase"/>
    <property type="match status" value="1"/>
</dbReference>
<evidence type="ECO:0000256" key="1">
    <source>
        <dbReference type="ARBA" id="ARBA00009179"/>
    </source>
</evidence>
<protein>
    <submittedName>
        <fullName evidence="8">S41 family peptidase</fullName>
    </submittedName>
</protein>
<keyword evidence="9" id="KW-1185">Reference proteome</keyword>
<dbReference type="CDD" id="cd07560">
    <property type="entry name" value="Peptidase_S41_CPP"/>
    <property type="match status" value="1"/>
</dbReference>
<evidence type="ECO:0000256" key="2">
    <source>
        <dbReference type="ARBA" id="ARBA00022670"/>
    </source>
</evidence>
<dbReference type="Pfam" id="PF17820">
    <property type="entry name" value="PDZ_6"/>
    <property type="match status" value="1"/>
</dbReference>
<reference evidence="8" key="1">
    <citation type="submission" date="2023-03" db="EMBL/GenBank/DDBJ databases">
        <authorList>
            <person name="Cleenwerck I."/>
        </authorList>
    </citation>
    <scope>NUCLEOTIDE SEQUENCE</scope>
    <source>
        <strain evidence="8">LMG 32879</strain>
    </source>
</reference>
<keyword evidence="6" id="KW-0732">Signal</keyword>
<sequence length="567" mass="59026">MDTRALPIRCFVATISGLSLAAAPAPDATAPKAASSLTAPVGDAKGAANADPLPGAPSAVTATSATESPSSVSAPFDGAMIGAVLTSALRFIEPRTLDPHSAHRLCWWGLDGLTAIDPALAITEVPAKSPHEPAIVQLINSQTVIGSYPMPQENDVPGWVSLVVHAAQDAWSHSDAVRSSGDGAILQSFFDELFNHLDPYSRYIAPTPAVQDRTNRIGGSAGIGISLKRDGKGLYIASVNATGPAWAAGVNTGQRLYAVNGHTVRDATPEAVMQWLSGEADSAVSITIADPGRRRATVSMRRDTVPPQTVFVQTRGHVAILRIAAFSTNTADELSQYLDQITQNARLDGLILDLRGDRGGVLQQAVTAASLLLDKGVAVITKGRDPQANHVWAVRGGDMTKGAPIAIMVDGRTASAAEILAAALADHRRAVVIGSATLGKGLVQTIGQMPDGGELFVTWSRVLAPLGWPLQGLGVMPQICTSRGSADTDRQLRALRGGTSSEAATVKASRAARYPLSVANILDIRRDCPAALGTDADLDAAFALLNSKEAYRAAVTAIPDDLADAPK</sequence>
<evidence type="ECO:0000256" key="6">
    <source>
        <dbReference type="SAM" id="SignalP"/>
    </source>
</evidence>